<name>A0ABR0F1D6_ZASCE</name>
<dbReference type="Proteomes" id="UP001305779">
    <property type="component" value="Unassembled WGS sequence"/>
</dbReference>
<organism evidence="2 3">
    <name type="scientific">Zasmidium cellare</name>
    <name type="common">Wine cellar mold</name>
    <name type="synonym">Racodium cellare</name>
    <dbReference type="NCBI Taxonomy" id="395010"/>
    <lineage>
        <taxon>Eukaryota</taxon>
        <taxon>Fungi</taxon>
        <taxon>Dikarya</taxon>
        <taxon>Ascomycota</taxon>
        <taxon>Pezizomycotina</taxon>
        <taxon>Dothideomycetes</taxon>
        <taxon>Dothideomycetidae</taxon>
        <taxon>Mycosphaerellales</taxon>
        <taxon>Mycosphaerellaceae</taxon>
        <taxon>Zasmidium</taxon>
    </lineage>
</organism>
<dbReference type="EMBL" id="JAXOVC010000001">
    <property type="protein sequence ID" value="KAK4507759.1"/>
    <property type="molecule type" value="Genomic_DNA"/>
</dbReference>
<reference evidence="2 3" key="1">
    <citation type="journal article" date="2023" name="G3 (Bethesda)">
        <title>A chromosome-level genome assembly of Zasmidium syzygii isolated from banana leaves.</title>
        <authorList>
            <person name="van Westerhoven A.C."/>
            <person name="Mehrabi R."/>
            <person name="Talebi R."/>
            <person name="Steentjes M.B.F."/>
            <person name="Corcolon B."/>
            <person name="Chong P.A."/>
            <person name="Kema G.H.J."/>
            <person name="Seidl M.F."/>
        </authorList>
    </citation>
    <scope>NUCLEOTIDE SEQUENCE [LARGE SCALE GENOMIC DNA]</scope>
    <source>
        <strain evidence="2 3">P124</strain>
    </source>
</reference>
<comment type="caution">
    <text evidence="2">The sequence shown here is derived from an EMBL/GenBank/DDBJ whole genome shotgun (WGS) entry which is preliminary data.</text>
</comment>
<evidence type="ECO:0000256" key="1">
    <source>
        <dbReference type="SAM" id="MobiDB-lite"/>
    </source>
</evidence>
<evidence type="ECO:0000313" key="2">
    <source>
        <dbReference type="EMBL" id="KAK4507759.1"/>
    </source>
</evidence>
<protein>
    <submittedName>
        <fullName evidence="2">Uncharacterized protein</fullName>
    </submittedName>
</protein>
<evidence type="ECO:0000313" key="3">
    <source>
        <dbReference type="Proteomes" id="UP001305779"/>
    </source>
</evidence>
<gene>
    <name evidence="2" type="ORF">PRZ48_001494</name>
</gene>
<keyword evidence="3" id="KW-1185">Reference proteome</keyword>
<sequence>MSVQAPAFSTPPSDKDTPSQDRGIFDHEANKHQSHHYLRMYGGQVVQAAMWGFGATLGADAANAAVGEVKDRNGGGIDAVGDDYDD</sequence>
<feature type="compositionally biased region" description="Basic and acidic residues" evidence="1">
    <location>
        <begin position="13"/>
        <end position="30"/>
    </location>
</feature>
<proteinExistence type="predicted"/>
<accession>A0ABR0F1D6</accession>
<feature type="region of interest" description="Disordered" evidence="1">
    <location>
        <begin position="1"/>
        <end position="30"/>
    </location>
</feature>